<dbReference type="RefSeq" id="WP_054963924.1">
    <property type="nucleotide sequence ID" value="NZ_LJCQ01000110.1"/>
</dbReference>
<dbReference type="Gene3D" id="3.50.50.60">
    <property type="entry name" value="FAD/NAD(P)-binding domain"/>
    <property type="match status" value="1"/>
</dbReference>
<dbReference type="InterPro" id="IPR011777">
    <property type="entry name" value="Geranylgeranyl_Rdtase_fam"/>
</dbReference>
<feature type="domain" description="FAD-binding" evidence="1">
    <location>
        <begin position="3"/>
        <end position="284"/>
    </location>
</feature>
<comment type="caution">
    <text evidence="2">The sequence shown here is derived from an EMBL/GenBank/DDBJ whole genome shotgun (WGS) entry which is preliminary data.</text>
</comment>
<organism evidence="2 3">
    <name type="scientific">Acidiplasma aeolicum</name>
    <dbReference type="NCBI Taxonomy" id="507754"/>
    <lineage>
        <taxon>Archaea</taxon>
        <taxon>Methanobacteriati</taxon>
        <taxon>Thermoplasmatota</taxon>
        <taxon>Thermoplasmata</taxon>
        <taxon>Thermoplasmatales</taxon>
        <taxon>Ferroplasmaceae</taxon>
        <taxon>Acidiplasma</taxon>
    </lineage>
</organism>
<name>A0A0P9CW90_9ARCH</name>
<protein>
    <submittedName>
        <fullName evidence="2">Geranylgeranyl reductase</fullName>
    </submittedName>
</protein>
<sequence length="380" mass="42554">MHDVIVVGSGPAGSYLSYSLSKKGYNVLNLEEHKEIGKPVECTGLVSKRVFDYIKSNSRINSVHGANIYFPNGKYIHVRKTEETIVMYRDDFDKDASAMAISAGADVSINSRVMDVSINNEYAEVKYKKNGEIMYAKAQIVAGADGANSTVRKILYRERPEKIISTYQVDSAARLEDQDDVNVYIGSHNSRGFFGWAVPSGDITRIGVGVDRVNAIKYFKNINKTYGDNKIIGINAGPIPIRYLKKTYGNRSVLVGDAAGIVKPLSGGGIYTGIVSAKNAAEAIDRSFQHEDFSEKSLSLYEKLWKKEIGRELKMDARIQDYYSRLSINDRLLNKIYNAINNENIINKINSLGDIDYPSRVVISVIFKRPQLLKYLIFRK</sequence>
<accession>A0A0P9CW90</accession>
<dbReference type="InterPro" id="IPR050407">
    <property type="entry name" value="Geranylgeranyl_reductase"/>
</dbReference>
<gene>
    <name evidence="2" type="ORF">SE19_01910</name>
</gene>
<dbReference type="AlphaFoldDB" id="A0A0P9CW90"/>
<dbReference type="NCBIfam" id="TIGR02032">
    <property type="entry name" value="GG-red-SF"/>
    <property type="match status" value="1"/>
</dbReference>
<dbReference type="InterPro" id="IPR036188">
    <property type="entry name" value="FAD/NAD-bd_sf"/>
</dbReference>
<dbReference type="PANTHER" id="PTHR42685">
    <property type="entry name" value="GERANYLGERANYL DIPHOSPHATE REDUCTASE"/>
    <property type="match status" value="1"/>
</dbReference>
<dbReference type="EMBL" id="LJCQ01000110">
    <property type="protein sequence ID" value="KPV47241.1"/>
    <property type="molecule type" value="Genomic_DNA"/>
</dbReference>
<dbReference type="Pfam" id="PF01494">
    <property type="entry name" value="FAD_binding_3"/>
    <property type="match status" value="1"/>
</dbReference>
<dbReference type="PRINTS" id="PR00420">
    <property type="entry name" value="RNGMNOXGNASE"/>
</dbReference>
<evidence type="ECO:0000313" key="2">
    <source>
        <dbReference type="EMBL" id="KPV47241.1"/>
    </source>
</evidence>
<reference evidence="2 3" key="1">
    <citation type="submission" date="2015-09" db="EMBL/GenBank/DDBJ databases">
        <title>Draft genome sequence of Acidiplasma aeolicum DSM 18409.</title>
        <authorList>
            <person name="Hemp J."/>
        </authorList>
    </citation>
    <scope>NUCLEOTIDE SEQUENCE [LARGE SCALE GENOMIC DNA]</scope>
    <source>
        <strain evidence="2 3">V</strain>
    </source>
</reference>
<dbReference type="GO" id="GO:0071949">
    <property type="term" value="F:FAD binding"/>
    <property type="evidence" value="ECO:0007669"/>
    <property type="project" value="InterPro"/>
</dbReference>
<dbReference type="SUPFAM" id="SSF51905">
    <property type="entry name" value="FAD/NAD(P)-binding domain"/>
    <property type="match status" value="1"/>
</dbReference>
<evidence type="ECO:0000313" key="3">
    <source>
        <dbReference type="Proteomes" id="UP000050515"/>
    </source>
</evidence>
<dbReference type="PANTHER" id="PTHR42685:SF22">
    <property type="entry name" value="CONDITIONED MEDIUM FACTOR RECEPTOR 1"/>
    <property type="match status" value="1"/>
</dbReference>
<evidence type="ECO:0000259" key="1">
    <source>
        <dbReference type="Pfam" id="PF01494"/>
    </source>
</evidence>
<dbReference type="Proteomes" id="UP000050515">
    <property type="component" value="Unassembled WGS sequence"/>
</dbReference>
<dbReference type="GO" id="GO:0016628">
    <property type="term" value="F:oxidoreductase activity, acting on the CH-CH group of donors, NAD or NADP as acceptor"/>
    <property type="evidence" value="ECO:0007669"/>
    <property type="project" value="InterPro"/>
</dbReference>
<dbReference type="PATRIC" id="fig|507754.4.peg.198"/>
<proteinExistence type="predicted"/>
<dbReference type="InterPro" id="IPR002938">
    <property type="entry name" value="FAD-bd"/>
</dbReference>